<gene>
    <name evidence="11" type="ORF">GQ41_1721</name>
</gene>
<keyword evidence="7" id="KW-0051">Antiviral defense</keyword>
<sequence length="468" mass="54030">MNGRTQKISIQETCPQKNRTASEGYVGGQTFLWITENNLTDTNQLGDGLLELIVSPSNLNKAYLQVKRNKGSGGVDKMEVESLKDYLVTHKDKLIASILKGTYRPNPVRRALIPKDNGQKRQLGIPTVIDRCIQQAIAQVLSPMYEPQFSDNSYGFRPRRNAHGALRKCQAYITEGYKYAVDLDLEKFFDTVNHSKLIEILSRTVKDGRVISLIHKYLNAGVQVGSKIRTSEEGVPQGGPLSPILSNIMLNEMDKELESREHKFVRYADDLLILCRSKRSAERTMGSMIHFIEDKLFLKVNRDKSQSAHIRKVKFLGYSFHKSKGEGRLRIHRKSVAKMKAKIKELTSRSNGWGNARRKEALRQYITGWVNYFKLADMKNLLLKIDEWYRRRIRMVIWKQWKRIRTGVKNLIKLGVKKSKAWEWANTRKSYWHTANSFILKTTITTENLRKAGYVMLSDQYRKVSIKT</sequence>
<dbReference type="InterPro" id="IPR030931">
    <property type="entry name" value="Group_II_RT_mat"/>
</dbReference>
<evidence type="ECO:0000313" key="11">
    <source>
        <dbReference type="EMBL" id="TQO37123.1"/>
    </source>
</evidence>
<dbReference type="CDD" id="cd01651">
    <property type="entry name" value="RT_G2_intron"/>
    <property type="match status" value="1"/>
</dbReference>
<dbReference type="Proteomes" id="UP000315363">
    <property type="component" value="Unassembled WGS sequence"/>
</dbReference>
<evidence type="ECO:0000313" key="12">
    <source>
        <dbReference type="Proteomes" id="UP000315363"/>
    </source>
</evidence>
<evidence type="ECO:0000256" key="9">
    <source>
        <dbReference type="ARBA" id="ARBA00048173"/>
    </source>
</evidence>
<keyword evidence="12" id="KW-1185">Reference proteome</keyword>
<evidence type="ECO:0000256" key="5">
    <source>
        <dbReference type="ARBA" id="ARBA00022842"/>
    </source>
</evidence>
<dbReference type="EMBL" id="VHIF01000001">
    <property type="protein sequence ID" value="TQO37123.1"/>
    <property type="molecule type" value="Genomic_DNA"/>
</dbReference>
<dbReference type="RefSeq" id="WP_142189136.1">
    <property type="nucleotide sequence ID" value="NZ_VHIF01000001.1"/>
</dbReference>
<evidence type="ECO:0000256" key="3">
    <source>
        <dbReference type="ARBA" id="ARBA00022695"/>
    </source>
</evidence>
<evidence type="ECO:0000256" key="4">
    <source>
        <dbReference type="ARBA" id="ARBA00022723"/>
    </source>
</evidence>
<dbReference type="PANTHER" id="PTHR34047:SF8">
    <property type="entry name" value="PROTEIN YKFC"/>
    <property type="match status" value="1"/>
</dbReference>
<keyword evidence="5" id="KW-0460">Magnesium</keyword>
<comment type="similarity">
    <text evidence="8">Belongs to the bacterial reverse transcriptase family.</text>
</comment>
<evidence type="ECO:0000256" key="7">
    <source>
        <dbReference type="ARBA" id="ARBA00023118"/>
    </source>
</evidence>
<proteinExistence type="inferred from homology"/>
<dbReference type="PANTHER" id="PTHR34047">
    <property type="entry name" value="NUCLEAR INTRON MATURASE 1, MITOCHONDRIAL-RELATED"/>
    <property type="match status" value="1"/>
</dbReference>
<reference evidence="11 12" key="1">
    <citation type="submission" date="2019-06" db="EMBL/GenBank/DDBJ databases">
        <title>A large-scale integrated study on North Sea by COGITO (Coastal Microbe Genomic &amp; Taxonomic Observatory).</title>
        <authorList>
            <person name="Teeling H."/>
        </authorList>
    </citation>
    <scope>NUCLEOTIDE SEQUENCE [LARGE SCALE GENOMIC DNA]</scope>
    <source>
        <strain evidence="11 12">MAR_2009_79</strain>
    </source>
</reference>
<evidence type="ECO:0000256" key="2">
    <source>
        <dbReference type="ARBA" id="ARBA00022679"/>
    </source>
</evidence>
<dbReference type="EC" id="2.7.7.49" evidence="1"/>
<evidence type="ECO:0000259" key="10">
    <source>
        <dbReference type="PROSITE" id="PS50878"/>
    </source>
</evidence>
<dbReference type="InterPro" id="IPR043128">
    <property type="entry name" value="Rev_trsase/Diguanyl_cyclase"/>
</dbReference>
<dbReference type="Gene3D" id="3.30.70.270">
    <property type="match status" value="1"/>
</dbReference>
<dbReference type="InterPro" id="IPR043502">
    <property type="entry name" value="DNA/RNA_pol_sf"/>
</dbReference>
<dbReference type="PRINTS" id="PR00866">
    <property type="entry name" value="RNADNAPOLMS"/>
</dbReference>
<feature type="domain" description="Reverse transcriptase" evidence="10">
    <location>
        <begin position="94"/>
        <end position="320"/>
    </location>
</feature>
<dbReference type="InterPro" id="IPR051083">
    <property type="entry name" value="GrpII_Intron_Splice-Mob/Def"/>
</dbReference>
<comment type="caution">
    <text evidence="11">The sequence shown here is derived from an EMBL/GenBank/DDBJ whole genome shotgun (WGS) entry which is preliminary data.</text>
</comment>
<dbReference type="InterPro" id="IPR000123">
    <property type="entry name" value="Reverse_transcriptase_msDNA"/>
</dbReference>
<keyword evidence="4" id="KW-0479">Metal-binding</keyword>
<dbReference type="GO" id="GO:0003964">
    <property type="term" value="F:RNA-directed DNA polymerase activity"/>
    <property type="evidence" value="ECO:0007669"/>
    <property type="project" value="UniProtKB-KW"/>
</dbReference>
<evidence type="ECO:0000256" key="8">
    <source>
        <dbReference type="ARBA" id="ARBA00034120"/>
    </source>
</evidence>
<name>A0ABY3AB46_9FLAO</name>
<dbReference type="NCBIfam" id="TIGR04416">
    <property type="entry name" value="group_II_RT_mat"/>
    <property type="match status" value="1"/>
</dbReference>
<evidence type="ECO:0000256" key="6">
    <source>
        <dbReference type="ARBA" id="ARBA00022918"/>
    </source>
</evidence>
<evidence type="ECO:0000256" key="1">
    <source>
        <dbReference type="ARBA" id="ARBA00012493"/>
    </source>
</evidence>
<protein>
    <recommendedName>
        <fullName evidence="1">RNA-directed DNA polymerase</fullName>
        <ecNumber evidence="1">2.7.7.49</ecNumber>
    </recommendedName>
</protein>
<dbReference type="InterPro" id="IPR013597">
    <property type="entry name" value="Mat_intron_G2"/>
</dbReference>
<keyword evidence="3" id="KW-0548">Nucleotidyltransferase</keyword>
<accession>A0ABY3AB46</accession>
<dbReference type="SUPFAM" id="SSF56672">
    <property type="entry name" value="DNA/RNA polymerases"/>
    <property type="match status" value="1"/>
</dbReference>
<dbReference type="Pfam" id="PF00078">
    <property type="entry name" value="RVT_1"/>
    <property type="match status" value="1"/>
</dbReference>
<dbReference type="PROSITE" id="PS50878">
    <property type="entry name" value="RT_POL"/>
    <property type="match status" value="1"/>
</dbReference>
<dbReference type="Pfam" id="PF08388">
    <property type="entry name" value="GIIM"/>
    <property type="match status" value="1"/>
</dbReference>
<keyword evidence="6 11" id="KW-0695">RNA-directed DNA polymerase</keyword>
<keyword evidence="2" id="KW-0808">Transferase</keyword>
<comment type="catalytic activity">
    <reaction evidence="9">
        <text>DNA(n) + a 2'-deoxyribonucleoside 5'-triphosphate = DNA(n+1) + diphosphate</text>
        <dbReference type="Rhea" id="RHEA:22508"/>
        <dbReference type="Rhea" id="RHEA-COMP:17339"/>
        <dbReference type="Rhea" id="RHEA-COMP:17340"/>
        <dbReference type="ChEBI" id="CHEBI:33019"/>
        <dbReference type="ChEBI" id="CHEBI:61560"/>
        <dbReference type="ChEBI" id="CHEBI:173112"/>
        <dbReference type="EC" id="2.7.7.49"/>
    </reaction>
</comment>
<dbReference type="InterPro" id="IPR000477">
    <property type="entry name" value="RT_dom"/>
</dbReference>
<organism evidence="11 12">
    <name type="scientific">Arenibacter algicola</name>
    <dbReference type="NCBI Taxonomy" id="616991"/>
    <lineage>
        <taxon>Bacteria</taxon>
        <taxon>Pseudomonadati</taxon>
        <taxon>Bacteroidota</taxon>
        <taxon>Flavobacteriia</taxon>
        <taxon>Flavobacteriales</taxon>
        <taxon>Flavobacteriaceae</taxon>
        <taxon>Arenibacter</taxon>
    </lineage>
</organism>